<evidence type="ECO:0000313" key="10">
    <source>
        <dbReference type="EMBL" id="SEN07996.1"/>
    </source>
</evidence>
<keyword evidence="1 8" id="KW-0444">Lipid biosynthesis</keyword>
<protein>
    <recommendedName>
        <fullName evidence="8">Holo-[acyl-carrier-protein] synthase</fullName>
        <shortName evidence="8">Holo-ACP synthase</shortName>
        <ecNumber evidence="8">2.7.8.7</ecNumber>
    </recommendedName>
    <alternativeName>
        <fullName evidence="8">4'-phosphopantetheinyl transferase AcpS</fullName>
    </alternativeName>
</protein>
<keyword evidence="8" id="KW-0963">Cytoplasm</keyword>
<keyword evidence="3 8" id="KW-0479">Metal-binding</keyword>
<dbReference type="GO" id="GO:0008897">
    <property type="term" value="F:holo-[acyl-carrier-protein] synthase activity"/>
    <property type="evidence" value="ECO:0007669"/>
    <property type="project" value="UniProtKB-UniRule"/>
</dbReference>
<evidence type="ECO:0000256" key="1">
    <source>
        <dbReference type="ARBA" id="ARBA00022516"/>
    </source>
</evidence>
<evidence type="ECO:0000259" key="9">
    <source>
        <dbReference type="Pfam" id="PF01648"/>
    </source>
</evidence>
<evidence type="ECO:0000256" key="6">
    <source>
        <dbReference type="ARBA" id="ARBA00023098"/>
    </source>
</evidence>
<organism evidence="10 11">
    <name type="scientific">Nitrosomonas marina</name>
    <dbReference type="NCBI Taxonomy" id="917"/>
    <lineage>
        <taxon>Bacteria</taxon>
        <taxon>Pseudomonadati</taxon>
        <taxon>Pseudomonadota</taxon>
        <taxon>Betaproteobacteria</taxon>
        <taxon>Nitrosomonadales</taxon>
        <taxon>Nitrosomonadaceae</taxon>
        <taxon>Nitrosomonas</taxon>
    </lineage>
</organism>
<dbReference type="Proteomes" id="UP000199459">
    <property type="component" value="Unassembled WGS sequence"/>
</dbReference>
<comment type="subcellular location">
    <subcellularLocation>
        <location evidence="8">Cytoplasm</location>
    </subcellularLocation>
</comment>
<evidence type="ECO:0000256" key="7">
    <source>
        <dbReference type="ARBA" id="ARBA00023160"/>
    </source>
</evidence>
<comment type="similarity">
    <text evidence="8">Belongs to the P-Pant transferase superfamily. AcpS family.</text>
</comment>
<reference evidence="10 11" key="1">
    <citation type="submission" date="2016-10" db="EMBL/GenBank/DDBJ databases">
        <authorList>
            <person name="de Groot N.N."/>
        </authorList>
    </citation>
    <scope>NUCLEOTIDE SEQUENCE [LARGE SCALE GENOMIC DNA]</scope>
    <source>
        <strain evidence="10 11">Nm22</strain>
    </source>
</reference>
<accession>A0A1H8DLG1</accession>
<dbReference type="GO" id="GO:0000287">
    <property type="term" value="F:magnesium ion binding"/>
    <property type="evidence" value="ECO:0007669"/>
    <property type="project" value="UniProtKB-UniRule"/>
</dbReference>
<evidence type="ECO:0000256" key="4">
    <source>
        <dbReference type="ARBA" id="ARBA00022832"/>
    </source>
</evidence>
<dbReference type="GO" id="GO:0006633">
    <property type="term" value="P:fatty acid biosynthetic process"/>
    <property type="evidence" value="ECO:0007669"/>
    <property type="project" value="UniProtKB-UniRule"/>
</dbReference>
<keyword evidence="2 8" id="KW-0808">Transferase</keyword>
<evidence type="ECO:0000256" key="2">
    <source>
        <dbReference type="ARBA" id="ARBA00022679"/>
    </source>
</evidence>
<evidence type="ECO:0000256" key="8">
    <source>
        <dbReference type="HAMAP-Rule" id="MF_00101"/>
    </source>
</evidence>
<comment type="function">
    <text evidence="8">Transfers the 4'-phosphopantetheine moiety from coenzyme A to a Ser of acyl-carrier-protein.</text>
</comment>
<evidence type="ECO:0000256" key="3">
    <source>
        <dbReference type="ARBA" id="ARBA00022723"/>
    </source>
</evidence>
<keyword evidence="7 8" id="KW-0275">Fatty acid biosynthesis</keyword>
<dbReference type="NCBIfam" id="TIGR00516">
    <property type="entry name" value="acpS"/>
    <property type="match status" value="1"/>
</dbReference>
<dbReference type="OrthoDB" id="517356at2"/>
<dbReference type="STRING" id="917.SAMN05216326_10529"/>
<feature type="binding site" evidence="8">
    <location>
        <position position="8"/>
    </location>
    <ligand>
        <name>Mg(2+)</name>
        <dbReference type="ChEBI" id="CHEBI:18420"/>
    </ligand>
</feature>
<evidence type="ECO:0000313" key="11">
    <source>
        <dbReference type="Proteomes" id="UP000199459"/>
    </source>
</evidence>
<proteinExistence type="inferred from homology"/>
<dbReference type="RefSeq" id="WP_090630038.1">
    <property type="nucleotide sequence ID" value="NZ_FOCP01000007.1"/>
</dbReference>
<dbReference type="GO" id="GO:0005737">
    <property type="term" value="C:cytoplasm"/>
    <property type="evidence" value="ECO:0007669"/>
    <property type="project" value="UniProtKB-SubCell"/>
</dbReference>
<dbReference type="EC" id="2.7.8.7" evidence="8"/>
<gene>
    <name evidence="8" type="primary">acpS</name>
    <name evidence="10" type="ORF">SAMN05216325_10773</name>
</gene>
<comment type="cofactor">
    <cofactor evidence="8">
        <name>Mg(2+)</name>
        <dbReference type="ChEBI" id="CHEBI:18420"/>
    </cofactor>
</comment>
<keyword evidence="5 8" id="KW-0460">Magnesium</keyword>
<dbReference type="NCBIfam" id="TIGR00556">
    <property type="entry name" value="pantethn_trn"/>
    <property type="match status" value="1"/>
</dbReference>
<keyword evidence="6 8" id="KW-0443">Lipid metabolism</keyword>
<feature type="domain" description="4'-phosphopantetheinyl transferase" evidence="9">
    <location>
        <begin position="4"/>
        <end position="91"/>
    </location>
</feature>
<feature type="binding site" evidence="8">
    <location>
        <position position="57"/>
    </location>
    <ligand>
        <name>Mg(2+)</name>
        <dbReference type="ChEBI" id="CHEBI:18420"/>
    </ligand>
</feature>
<dbReference type="InterPro" id="IPR002582">
    <property type="entry name" value="ACPS"/>
</dbReference>
<comment type="catalytic activity">
    <reaction evidence="8">
        <text>apo-[ACP] + CoA = holo-[ACP] + adenosine 3',5'-bisphosphate + H(+)</text>
        <dbReference type="Rhea" id="RHEA:12068"/>
        <dbReference type="Rhea" id="RHEA-COMP:9685"/>
        <dbReference type="Rhea" id="RHEA-COMP:9690"/>
        <dbReference type="ChEBI" id="CHEBI:15378"/>
        <dbReference type="ChEBI" id="CHEBI:29999"/>
        <dbReference type="ChEBI" id="CHEBI:57287"/>
        <dbReference type="ChEBI" id="CHEBI:58343"/>
        <dbReference type="ChEBI" id="CHEBI:64479"/>
        <dbReference type="EC" id="2.7.8.7"/>
    </reaction>
</comment>
<dbReference type="Pfam" id="PF01648">
    <property type="entry name" value="ACPS"/>
    <property type="match status" value="1"/>
</dbReference>
<dbReference type="InterPro" id="IPR004568">
    <property type="entry name" value="Ppantetheine-prot_Trfase_dom"/>
</dbReference>
<dbReference type="InterPro" id="IPR008278">
    <property type="entry name" value="4-PPantetheinyl_Trfase_dom"/>
</dbReference>
<dbReference type="EMBL" id="FOCP01000007">
    <property type="protein sequence ID" value="SEN07996.1"/>
    <property type="molecule type" value="Genomic_DNA"/>
</dbReference>
<dbReference type="HAMAP" id="MF_00101">
    <property type="entry name" value="AcpS"/>
    <property type="match status" value="1"/>
</dbReference>
<sequence>MIYGIGTDLVDPARIARSIERYGDKFARRILTQPEWQEYQSSSKPVLFLAGRFAAKEAFSKAIGTGLRHPVNLDFITIAHDKLGRPYFEFHPVLNRYVCDQGIVGHFLSISDEMNAACAFVVLEK</sequence>
<keyword evidence="4 8" id="KW-0276">Fatty acid metabolism</keyword>
<dbReference type="AlphaFoldDB" id="A0A1H8DLG1"/>
<dbReference type="SUPFAM" id="SSF56214">
    <property type="entry name" value="4'-phosphopantetheinyl transferase"/>
    <property type="match status" value="1"/>
</dbReference>
<name>A0A1H8DLG1_9PROT</name>
<dbReference type="InterPro" id="IPR037143">
    <property type="entry name" value="4-PPantetheinyl_Trfase_dom_sf"/>
</dbReference>
<evidence type="ECO:0000256" key="5">
    <source>
        <dbReference type="ARBA" id="ARBA00022842"/>
    </source>
</evidence>
<dbReference type="Gene3D" id="3.90.470.20">
    <property type="entry name" value="4'-phosphopantetheinyl transferase domain"/>
    <property type="match status" value="1"/>
</dbReference>